<reference evidence="1 2" key="1">
    <citation type="submission" date="2014-11" db="EMBL/GenBank/DDBJ databases">
        <authorList>
            <person name="Zhu J."/>
            <person name="Qi W."/>
            <person name="Song R."/>
        </authorList>
    </citation>
    <scope>NUCLEOTIDE SEQUENCE [LARGE SCALE GENOMIC DNA]</scope>
</reference>
<dbReference type="InParanoid" id="A0A0G4FYU1"/>
<dbReference type="PhylomeDB" id="A0A0G4FYU1"/>
<keyword evidence="2" id="KW-1185">Reference proteome</keyword>
<evidence type="ECO:0000313" key="2">
    <source>
        <dbReference type="Proteomes" id="UP000041254"/>
    </source>
</evidence>
<dbReference type="Proteomes" id="UP000041254">
    <property type="component" value="Unassembled WGS sequence"/>
</dbReference>
<evidence type="ECO:0000313" key="1">
    <source>
        <dbReference type="EMBL" id="CEM20393.1"/>
    </source>
</evidence>
<sequence>MAASAVQTSMAAMRQQLLAKIQAYQTNQARVNNGIGRLTQMDTAAITPLMVANVSRQLANESARLAQLADSIDSTIALTRHTRTQARRLHVTDIPAEPKSIILALSALTTVARLKATARHFRNALRPIIRRIRLRKAIECAGAGGVVQFDDQLSHGDVLKAIFGEHFGYCQLPVTVGAGDLQTHATKADYSSLPRFCARWMLVGRRVVLRRPNGQHDGTLQLFRHNNEIRAIRNEPNFAIVINPP</sequence>
<organism evidence="1 2">
    <name type="scientific">Vitrella brassicaformis (strain CCMP3155)</name>
    <dbReference type="NCBI Taxonomy" id="1169540"/>
    <lineage>
        <taxon>Eukaryota</taxon>
        <taxon>Sar</taxon>
        <taxon>Alveolata</taxon>
        <taxon>Colpodellida</taxon>
        <taxon>Vitrellaceae</taxon>
        <taxon>Vitrella</taxon>
    </lineage>
</organism>
<proteinExistence type="predicted"/>
<gene>
    <name evidence="1" type="ORF">Vbra_16442</name>
</gene>
<name>A0A0G4FYU1_VITBC</name>
<dbReference type="AlphaFoldDB" id="A0A0G4FYU1"/>
<accession>A0A0G4FYU1</accession>
<protein>
    <submittedName>
        <fullName evidence="1">Uncharacterized protein</fullName>
    </submittedName>
</protein>
<dbReference type="EMBL" id="CDMY01000527">
    <property type="protein sequence ID" value="CEM20393.1"/>
    <property type="molecule type" value="Genomic_DNA"/>
</dbReference>
<dbReference type="VEuPathDB" id="CryptoDB:Vbra_16442"/>